<feature type="region of interest" description="Disordered" evidence="1">
    <location>
        <begin position="108"/>
        <end position="127"/>
    </location>
</feature>
<dbReference type="Pfam" id="PF26343">
    <property type="entry name" value="VapC50_C"/>
    <property type="match status" value="1"/>
</dbReference>
<proteinExistence type="predicted"/>
<evidence type="ECO:0000259" key="2">
    <source>
        <dbReference type="Pfam" id="PF26343"/>
    </source>
</evidence>
<name>A0ABP5J3B0_9MICC</name>
<evidence type="ECO:0000313" key="4">
    <source>
        <dbReference type="Proteomes" id="UP001500166"/>
    </source>
</evidence>
<dbReference type="Proteomes" id="UP001500166">
    <property type="component" value="Unassembled WGS sequence"/>
</dbReference>
<dbReference type="InterPro" id="IPR058652">
    <property type="entry name" value="VapC50_C"/>
</dbReference>
<reference evidence="4" key="1">
    <citation type="journal article" date="2019" name="Int. J. Syst. Evol. Microbiol.">
        <title>The Global Catalogue of Microorganisms (GCM) 10K type strain sequencing project: providing services to taxonomists for standard genome sequencing and annotation.</title>
        <authorList>
            <consortium name="The Broad Institute Genomics Platform"/>
            <consortium name="The Broad Institute Genome Sequencing Center for Infectious Disease"/>
            <person name="Wu L."/>
            <person name="Ma J."/>
        </authorList>
    </citation>
    <scope>NUCLEOTIDE SEQUENCE [LARGE SCALE GENOMIC DNA]</scope>
    <source>
        <strain evidence="4">JCM 15914</strain>
    </source>
</reference>
<accession>A0ABP5J3B0</accession>
<feature type="domain" description="VapC50 C-terminal" evidence="2">
    <location>
        <begin position="48"/>
        <end position="101"/>
    </location>
</feature>
<protein>
    <recommendedName>
        <fullName evidence="2">VapC50 C-terminal domain-containing protein</fullName>
    </recommendedName>
</protein>
<gene>
    <name evidence="3" type="ORF">GCM10009824_03750</name>
</gene>
<comment type="caution">
    <text evidence="3">The sequence shown here is derived from an EMBL/GenBank/DDBJ whole genome shotgun (WGS) entry which is preliminary data.</text>
</comment>
<organism evidence="3 4">
    <name type="scientific">Kocuria atrinae</name>
    <dbReference type="NCBI Taxonomy" id="592377"/>
    <lineage>
        <taxon>Bacteria</taxon>
        <taxon>Bacillati</taxon>
        <taxon>Actinomycetota</taxon>
        <taxon>Actinomycetes</taxon>
        <taxon>Micrococcales</taxon>
        <taxon>Micrococcaceae</taxon>
        <taxon>Kocuria</taxon>
    </lineage>
</organism>
<evidence type="ECO:0000313" key="3">
    <source>
        <dbReference type="EMBL" id="GAA2109663.1"/>
    </source>
</evidence>
<sequence>MPGMTSDLKDRHVLAAAVRAGAELIVTFNGKDFPATSLRPYDIGVRSPDDFLLDQLDLDTPTVCAIAHEVVTDMRNPKITWGEYLHGLSQAGLPLFANELAQKAPSFAAGHEGAPQRRFGQSRTVDN</sequence>
<keyword evidence="4" id="KW-1185">Reference proteome</keyword>
<dbReference type="EMBL" id="BAAAQA010000003">
    <property type="protein sequence ID" value="GAA2109663.1"/>
    <property type="molecule type" value="Genomic_DNA"/>
</dbReference>
<evidence type="ECO:0000256" key="1">
    <source>
        <dbReference type="SAM" id="MobiDB-lite"/>
    </source>
</evidence>